<evidence type="ECO:0000313" key="3">
    <source>
        <dbReference type="Proteomes" id="UP000481861"/>
    </source>
</evidence>
<keyword evidence="3" id="KW-1185">Reference proteome</keyword>
<sequence>MLSKIVFALAAFQATLTSATLREFLHTVSGSVQEEPLGKLVFSNRCPYDLWVDSVDQGWESGLFSVPARSQHVEDLRKPDIHKCPTDDCGTSFKVSKTPQITRGSHTQFEYAIKHGMMYYDISFVDCAQGSSADTCPGHDKGLSITSDDTRCTIPLCQPGQYCPTEAYYVPQPLKTLGIPEPVKGCGDAGTGMTIYMTACSSEPALSARSVAGRAIMLDGNMA</sequence>
<gene>
    <name evidence="2" type="ORF">BDV95DRAFT_506594</name>
</gene>
<evidence type="ECO:0000313" key="2">
    <source>
        <dbReference type="EMBL" id="KAF2865682.1"/>
    </source>
</evidence>
<accession>A0A7C8M7C9</accession>
<dbReference type="AlphaFoldDB" id="A0A7C8M7C9"/>
<reference evidence="2 3" key="1">
    <citation type="submission" date="2020-01" db="EMBL/GenBank/DDBJ databases">
        <authorList>
            <consortium name="DOE Joint Genome Institute"/>
            <person name="Haridas S."/>
            <person name="Albert R."/>
            <person name="Binder M."/>
            <person name="Bloem J."/>
            <person name="Labutti K."/>
            <person name="Salamov A."/>
            <person name="Andreopoulos B."/>
            <person name="Baker S.E."/>
            <person name="Barry K."/>
            <person name="Bills G."/>
            <person name="Bluhm B.H."/>
            <person name="Cannon C."/>
            <person name="Castanera R."/>
            <person name="Culley D.E."/>
            <person name="Daum C."/>
            <person name="Ezra D."/>
            <person name="Gonzalez J.B."/>
            <person name="Henrissat B."/>
            <person name="Kuo A."/>
            <person name="Liang C."/>
            <person name="Lipzen A."/>
            <person name="Lutzoni F."/>
            <person name="Magnuson J."/>
            <person name="Mondo S."/>
            <person name="Nolan M."/>
            <person name="Ohm R."/>
            <person name="Pangilinan J."/>
            <person name="Park H.-J.H."/>
            <person name="Ramirez L."/>
            <person name="Alfaro M."/>
            <person name="Sun H."/>
            <person name="Tritt A."/>
            <person name="Yoshinaga Y."/>
            <person name="Zwiers L.-H.L."/>
            <person name="Turgeon B.G."/>
            <person name="Goodwin S.B."/>
            <person name="Spatafora J.W."/>
            <person name="Crous P.W."/>
            <person name="Grigoriev I.V."/>
        </authorList>
    </citation>
    <scope>NUCLEOTIDE SEQUENCE [LARGE SCALE GENOMIC DNA]</scope>
    <source>
        <strain evidence="2 3">CBS 611.86</strain>
    </source>
</reference>
<dbReference type="SUPFAM" id="SSF49870">
    <property type="entry name" value="Osmotin, thaumatin-like protein"/>
    <property type="match status" value="1"/>
</dbReference>
<dbReference type="InterPro" id="IPR006771">
    <property type="entry name" value="CetA-like"/>
</dbReference>
<dbReference type="Pfam" id="PF04681">
    <property type="entry name" value="Bys1"/>
    <property type="match status" value="1"/>
</dbReference>
<feature type="chain" id="PRO_5028807661" description="Thaumatin" evidence="1">
    <location>
        <begin position="20"/>
        <end position="223"/>
    </location>
</feature>
<dbReference type="EMBL" id="JAADJZ010000032">
    <property type="protein sequence ID" value="KAF2865682.1"/>
    <property type="molecule type" value="Genomic_DNA"/>
</dbReference>
<evidence type="ECO:0008006" key="4">
    <source>
        <dbReference type="Google" id="ProtNLM"/>
    </source>
</evidence>
<dbReference type="OrthoDB" id="5144514at2759"/>
<protein>
    <recommendedName>
        <fullName evidence="4">Thaumatin</fullName>
    </recommendedName>
</protein>
<evidence type="ECO:0000256" key="1">
    <source>
        <dbReference type="SAM" id="SignalP"/>
    </source>
</evidence>
<dbReference type="InterPro" id="IPR037176">
    <property type="entry name" value="Osmotin/thaumatin-like_sf"/>
</dbReference>
<keyword evidence="1" id="KW-0732">Signal</keyword>
<organism evidence="2 3">
    <name type="scientific">Massariosphaeria phaeospora</name>
    <dbReference type="NCBI Taxonomy" id="100035"/>
    <lineage>
        <taxon>Eukaryota</taxon>
        <taxon>Fungi</taxon>
        <taxon>Dikarya</taxon>
        <taxon>Ascomycota</taxon>
        <taxon>Pezizomycotina</taxon>
        <taxon>Dothideomycetes</taxon>
        <taxon>Pleosporomycetidae</taxon>
        <taxon>Pleosporales</taxon>
        <taxon>Pleosporales incertae sedis</taxon>
        <taxon>Massariosphaeria</taxon>
    </lineage>
</organism>
<dbReference type="Proteomes" id="UP000481861">
    <property type="component" value="Unassembled WGS sequence"/>
</dbReference>
<comment type="caution">
    <text evidence="2">The sequence shown here is derived from an EMBL/GenBank/DDBJ whole genome shotgun (WGS) entry which is preliminary data.</text>
</comment>
<feature type="signal peptide" evidence="1">
    <location>
        <begin position="1"/>
        <end position="19"/>
    </location>
</feature>
<name>A0A7C8M7C9_9PLEO</name>
<proteinExistence type="predicted"/>